<accession>A0ABP0CUZ6</accession>
<proteinExistence type="predicted"/>
<dbReference type="Proteomes" id="UP001642482">
    <property type="component" value="Unassembled WGS sequence"/>
</dbReference>
<keyword evidence="3" id="KW-0472">Membrane</keyword>
<gene>
    <name evidence="6" type="ORF">SEUCBS140593_009457</name>
</gene>
<sequence length="421" mass="43721">MVVPLLPTLTAAAARSALVTQATPAVAAAAGLAVRDTANMLTVGSAPGWSYLGCYHDISTTPATRILDATGMFMTATGDADQCCKWCANQDPSYSYCGLEDGNQCFCDSAMQVTASNTPAAASECNWSCKGNAGMQCGGVARINIYSATVNLTSQGTASTTTIASVPGYKYLGCVSDSTSRALSRTGWIASHFNDPVYCCEQCLNADNGNVVCGVEDYWYCFCDYNTVVASSLLLFASASECNMNCAGMPDAYCGGPFRLNVYHATAVTTSSAASSSSQPATNTDTSPTTSTTTLPADTNPPSNSTSSATHSGLHSGAIAGIVIGALAAVAIFAGLAYFAGARRWKKKRQALETRPPSEVLGDSKHGYASPGPYAGPYQLDDANALNTNYVQVPTDTAPGAPTPIYELHGYQAVPQEARHD</sequence>
<dbReference type="PANTHER" id="PTHR45964">
    <property type="entry name" value="WSCD FAMILY MEMBER CG9164"/>
    <property type="match status" value="1"/>
</dbReference>
<feature type="chain" id="PRO_5045432618" description="WSC domain-containing protein" evidence="4">
    <location>
        <begin position="17"/>
        <end position="421"/>
    </location>
</feature>
<keyword evidence="3" id="KW-0812">Transmembrane</keyword>
<comment type="caution">
    <text evidence="6">The sequence shown here is derived from an EMBL/GenBank/DDBJ whole genome shotgun (WGS) entry which is preliminary data.</text>
</comment>
<dbReference type="EMBL" id="CAWUHD010000155">
    <property type="protein sequence ID" value="CAK7235957.1"/>
    <property type="molecule type" value="Genomic_DNA"/>
</dbReference>
<dbReference type="PROSITE" id="PS51212">
    <property type="entry name" value="WSC"/>
    <property type="match status" value="2"/>
</dbReference>
<evidence type="ECO:0000256" key="4">
    <source>
        <dbReference type="SAM" id="SignalP"/>
    </source>
</evidence>
<evidence type="ECO:0000313" key="7">
    <source>
        <dbReference type="Proteomes" id="UP001642482"/>
    </source>
</evidence>
<evidence type="ECO:0000256" key="3">
    <source>
        <dbReference type="SAM" id="Phobius"/>
    </source>
</evidence>
<keyword evidence="1" id="KW-0677">Repeat</keyword>
<dbReference type="InterPro" id="IPR051589">
    <property type="entry name" value="Sialate-O-sulfotransferase"/>
</dbReference>
<evidence type="ECO:0000259" key="5">
    <source>
        <dbReference type="PROSITE" id="PS51212"/>
    </source>
</evidence>
<dbReference type="InterPro" id="IPR002889">
    <property type="entry name" value="WSC_carb-bd"/>
</dbReference>
<protein>
    <recommendedName>
        <fullName evidence="5">WSC domain-containing protein</fullName>
    </recommendedName>
</protein>
<keyword evidence="7" id="KW-1185">Reference proteome</keyword>
<dbReference type="Pfam" id="PF01822">
    <property type="entry name" value="WSC"/>
    <property type="match status" value="2"/>
</dbReference>
<keyword evidence="3" id="KW-1133">Transmembrane helix</keyword>
<evidence type="ECO:0000256" key="2">
    <source>
        <dbReference type="SAM" id="MobiDB-lite"/>
    </source>
</evidence>
<dbReference type="SMART" id="SM00321">
    <property type="entry name" value="WSC"/>
    <property type="match status" value="2"/>
</dbReference>
<dbReference type="PANTHER" id="PTHR45964:SF9">
    <property type="entry name" value="SULFOTRANSFERASE"/>
    <property type="match status" value="1"/>
</dbReference>
<feature type="region of interest" description="Disordered" evidence="2">
    <location>
        <begin position="274"/>
        <end position="311"/>
    </location>
</feature>
<feature type="transmembrane region" description="Helical" evidence="3">
    <location>
        <begin position="318"/>
        <end position="340"/>
    </location>
</feature>
<evidence type="ECO:0000313" key="6">
    <source>
        <dbReference type="EMBL" id="CAK7235957.1"/>
    </source>
</evidence>
<feature type="domain" description="WSC" evidence="5">
    <location>
        <begin position="48"/>
        <end position="149"/>
    </location>
</feature>
<feature type="region of interest" description="Disordered" evidence="2">
    <location>
        <begin position="350"/>
        <end position="376"/>
    </location>
</feature>
<reference evidence="6 7" key="1">
    <citation type="submission" date="2024-01" db="EMBL/GenBank/DDBJ databases">
        <authorList>
            <person name="Allen C."/>
            <person name="Tagirdzhanova G."/>
        </authorList>
    </citation>
    <scope>NUCLEOTIDE SEQUENCE [LARGE SCALE GENOMIC DNA]</scope>
</reference>
<evidence type="ECO:0000256" key="1">
    <source>
        <dbReference type="ARBA" id="ARBA00022737"/>
    </source>
</evidence>
<feature type="compositionally biased region" description="Low complexity" evidence="2">
    <location>
        <begin position="274"/>
        <end position="308"/>
    </location>
</feature>
<feature type="domain" description="WSC" evidence="5">
    <location>
        <begin position="168"/>
        <end position="266"/>
    </location>
</feature>
<organism evidence="6 7">
    <name type="scientific">Sporothrix eucalyptigena</name>
    <dbReference type="NCBI Taxonomy" id="1812306"/>
    <lineage>
        <taxon>Eukaryota</taxon>
        <taxon>Fungi</taxon>
        <taxon>Dikarya</taxon>
        <taxon>Ascomycota</taxon>
        <taxon>Pezizomycotina</taxon>
        <taxon>Sordariomycetes</taxon>
        <taxon>Sordariomycetidae</taxon>
        <taxon>Ophiostomatales</taxon>
        <taxon>Ophiostomataceae</taxon>
        <taxon>Sporothrix</taxon>
    </lineage>
</organism>
<keyword evidence="4" id="KW-0732">Signal</keyword>
<feature type="signal peptide" evidence="4">
    <location>
        <begin position="1"/>
        <end position="16"/>
    </location>
</feature>
<name>A0ABP0CUZ6_9PEZI</name>